<evidence type="ECO:0000313" key="3">
    <source>
        <dbReference type="Proteomes" id="UP000295793"/>
    </source>
</evidence>
<evidence type="ECO:0000313" key="2">
    <source>
        <dbReference type="EMBL" id="TCS41920.1"/>
    </source>
</evidence>
<comment type="caution">
    <text evidence="2">The sequence shown here is derived from an EMBL/GenBank/DDBJ whole genome shotgun (WGS) entry which is preliminary data.</text>
</comment>
<reference evidence="2 3" key="1">
    <citation type="submission" date="2019-03" db="EMBL/GenBank/DDBJ databases">
        <title>Genomic Encyclopedia of Archaeal and Bacterial Type Strains, Phase II (KMG-II): from individual species to whole genera.</title>
        <authorList>
            <person name="Goeker M."/>
        </authorList>
    </citation>
    <scope>NUCLEOTIDE SEQUENCE [LARGE SCALE GENOMIC DNA]</scope>
    <source>
        <strain evidence="2 3">DSM 15388</strain>
    </source>
</reference>
<dbReference type="EMBL" id="SLZR01000004">
    <property type="protein sequence ID" value="TCS41920.1"/>
    <property type="molecule type" value="Genomic_DNA"/>
</dbReference>
<dbReference type="Pfam" id="PF00535">
    <property type="entry name" value="Glycos_transf_2"/>
    <property type="match status" value="1"/>
</dbReference>
<accession>A0A4R3I979</accession>
<feature type="domain" description="Glycosyltransferase 2-like" evidence="1">
    <location>
        <begin position="46"/>
        <end position="162"/>
    </location>
</feature>
<name>A0A4R3I979_9GAMM</name>
<dbReference type="AlphaFoldDB" id="A0A4R3I979"/>
<dbReference type="RefSeq" id="WP_132700657.1">
    <property type="nucleotide sequence ID" value="NZ_SLZR01000004.1"/>
</dbReference>
<organism evidence="2 3">
    <name type="scientific">Reinekea marinisedimentorum</name>
    <dbReference type="NCBI Taxonomy" id="230495"/>
    <lineage>
        <taxon>Bacteria</taxon>
        <taxon>Pseudomonadati</taxon>
        <taxon>Pseudomonadota</taxon>
        <taxon>Gammaproteobacteria</taxon>
        <taxon>Oceanospirillales</taxon>
        <taxon>Saccharospirillaceae</taxon>
        <taxon>Reinekea</taxon>
    </lineage>
</organism>
<proteinExistence type="predicted"/>
<dbReference type="CDD" id="cd00761">
    <property type="entry name" value="Glyco_tranf_GTA_type"/>
    <property type="match status" value="1"/>
</dbReference>
<dbReference type="Proteomes" id="UP000295793">
    <property type="component" value="Unassembled WGS sequence"/>
</dbReference>
<keyword evidence="3" id="KW-1185">Reference proteome</keyword>
<protein>
    <recommendedName>
        <fullName evidence="1">Glycosyltransferase 2-like domain-containing protein</fullName>
    </recommendedName>
</protein>
<dbReference type="SUPFAM" id="SSF53448">
    <property type="entry name" value="Nucleotide-diphospho-sugar transferases"/>
    <property type="match status" value="1"/>
</dbReference>
<dbReference type="InterPro" id="IPR001173">
    <property type="entry name" value="Glyco_trans_2-like"/>
</dbReference>
<sequence length="281" mass="32134">MKLKEFFQFIPAAIKLRSVSLESLNDVSKPALPVVISLTSIPSRLPIIHYTIRSVLTQSYRPEKMLLWLNESLRNEIPKRLKELEGDIFEIRFSKLDCPHLKLVETLAEFQQSNIVTCDDDLIYPNDWLELLYNEHKAFPDQIIANTCRYVMYDEQGNTLPYVQWSNNIPYGTSSLAIMPAGYGGVLYPPGSLLTPEVYSSDIYLKLSPKADDLWFKAMSFLNGTVCRRSAVVSERAIPVAGSRKVTLSRANVNQDKNREQWNALRAYYNFKTPCPESLTK</sequence>
<dbReference type="InterPro" id="IPR029044">
    <property type="entry name" value="Nucleotide-diphossugar_trans"/>
</dbReference>
<gene>
    <name evidence="2" type="ORF">BCF53_10424</name>
</gene>
<dbReference type="OrthoDB" id="5465469at2"/>
<evidence type="ECO:0000259" key="1">
    <source>
        <dbReference type="Pfam" id="PF00535"/>
    </source>
</evidence>